<reference evidence="2 3" key="1">
    <citation type="submission" date="2024-12" db="EMBL/GenBank/DDBJ databases">
        <title>Forecasting of Potato common scab and diversities of Pathogenic streptomyces spp. in china.</title>
        <authorList>
            <person name="Handique U."/>
            <person name="Wu J."/>
        </authorList>
    </citation>
    <scope>NUCLEOTIDE SEQUENCE [LARGE SCALE GENOMIC DNA]</scope>
    <source>
        <strain evidence="2 3">ZRIMU1585</strain>
    </source>
</reference>
<keyword evidence="3" id="KW-1185">Reference proteome</keyword>
<evidence type="ECO:0000313" key="2">
    <source>
        <dbReference type="EMBL" id="MFM9647496.1"/>
    </source>
</evidence>
<name>A0ABW9IG99_STRGJ</name>
<feature type="chain" id="PRO_5047385748" evidence="1">
    <location>
        <begin position="26"/>
        <end position="101"/>
    </location>
</feature>
<comment type="caution">
    <text evidence="2">The sequence shown here is derived from an EMBL/GenBank/DDBJ whole genome shotgun (WGS) entry which is preliminary data.</text>
</comment>
<organism evidence="2 3">
    <name type="scientific">Streptomyces galilaeus</name>
    <dbReference type="NCBI Taxonomy" id="33899"/>
    <lineage>
        <taxon>Bacteria</taxon>
        <taxon>Bacillati</taxon>
        <taxon>Actinomycetota</taxon>
        <taxon>Actinomycetes</taxon>
        <taxon>Kitasatosporales</taxon>
        <taxon>Streptomycetaceae</taxon>
        <taxon>Streptomyces</taxon>
    </lineage>
</organism>
<keyword evidence="1" id="KW-0732">Signal</keyword>
<evidence type="ECO:0000256" key="1">
    <source>
        <dbReference type="SAM" id="SignalP"/>
    </source>
</evidence>
<dbReference type="RefSeq" id="WP_365177674.1">
    <property type="nucleotide sequence ID" value="NZ_JBJVMW010000014.1"/>
</dbReference>
<dbReference type="EMBL" id="JBJVNE010000007">
    <property type="protein sequence ID" value="MFM9647496.1"/>
    <property type="molecule type" value="Genomic_DNA"/>
</dbReference>
<proteinExistence type="predicted"/>
<gene>
    <name evidence="2" type="ORF">ACKI1S_15275</name>
</gene>
<dbReference type="Proteomes" id="UP001631993">
    <property type="component" value="Unassembled WGS sequence"/>
</dbReference>
<sequence length="101" mass="10761">MRMSRRAVQAVVTAAAIGGSMIVSATPAAAATTAPSCISRLVTERTDGFDVLLTNRCRYERAAKIEVSLAPDSSCYVIPSGSNAFYIYKGIFGNYSRTVNC</sequence>
<dbReference type="InterPro" id="IPR036379">
    <property type="entry name" value="A-amylase_inhib_sf"/>
</dbReference>
<accession>A0ABW9IG99</accession>
<dbReference type="Gene3D" id="2.60.40.20">
    <property type="entry name" value="Alpha-amylase inhibitor"/>
    <property type="match status" value="1"/>
</dbReference>
<feature type="signal peptide" evidence="1">
    <location>
        <begin position="1"/>
        <end position="25"/>
    </location>
</feature>
<dbReference type="InterPro" id="IPR006311">
    <property type="entry name" value="TAT_signal"/>
</dbReference>
<evidence type="ECO:0000313" key="3">
    <source>
        <dbReference type="Proteomes" id="UP001631993"/>
    </source>
</evidence>
<protein>
    <submittedName>
        <fullName evidence="2">Beta-Ig-H3/fasciclin</fullName>
    </submittedName>
</protein>
<dbReference type="PROSITE" id="PS51318">
    <property type="entry name" value="TAT"/>
    <property type="match status" value="1"/>
</dbReference>